<name>A0A4Y2K688_ARAVE</name>
<protein>
    <submittedName>
        <fullName evidence="2">Uncharacterized protein</fullName>
    </submittedName>
</protein>
<accession>A0A4Y2K688</accession>
<evidence type="ECO:0000256" key="1">
    <source>
        <dbReference type="SAM" id="MobiDB-lite"/>
    </source>
</evidence>
<gene>
    <name evidence="2" type="ORF">AVEN_134365_1</name>
</gene>
<sequence length="159" mass="18258">MVKLINAHYAKFCKLRRSYNRDKNKAFFKGKHNVFKEKYTLVFDAAACICSIVVECTCNKTPDLCECEICIKLKCKKQNIVPVIKLKLVYLQRKHGIGKIGGVDAQETEKITKRFERKSRNLLLTSDNISNPSCSQSTVSELESEEEDTSNEDKIIDRF</sequence>
<comment type="caution">
    <text evidence="2">The sequence shown here is derived from an EMBL/GenBank/DDBJ whole genome shotgun (WGS) entry which is preliminary data.</text>
</comment>
<proteinExistence type="predicted"/>
<feature type="region of interest" description="Disordered" evidence="1">
    <location>
        <begin position="127"/>
        <end position="159"/>
    </location>
</feature>
<dbReference type="Proteomes" id="UP000499080">
    <property type="component" value="Unassembled WGS sequence"/>
</dbReference>
<organism evidence="2 3">
    <name type="scientific">Araneus ventricosus</name>
    <name type="common">Orbweaver spider</name>
    <name type="synonym">Epeira ventricosa</name>
    <dbReference type="NCBI Taxonomy" id="182803"/>
    <lineage>
        <taxon>Eukaryota</taxon>
        <taxon>Metazoa</taxon>
        <taxon>Ecdysozoa</taxon>
        <taxon>Arthropoda</taxon>
        <taxon>Chelicerata</taxon>
        <taxon>Arachnida</taxon>
        <taxon>Araneae</taxon>
        <taxon>Araneomorphae</taxon>
        <taxon>Entelegynae</taxon>
        <taxon>Araneoidea</taxon>
        <taxon>Araneidae</taxon>
        <taxon>Araneus</taxon>
    </lineage>
</organism>
<evidence type="ECO:0000313" key="2">
    <source>
        <dbReference type="EMBL" id="GBM97076.1"/>
    </source>
</evidence>
<evidence type="ECO:0000313" key="3">
    <source>
        <dbReference type="Proteomes" id="UP000499080"/>
    </source>
</evidence>
<reference evidence="2 3" key="1">
    <citation type="journal article" date="2019" name="Sci. Rep.">
        <title>Orb-weaving spider Araneus ventricosus genome elucidates the spidroin gene catalogue.</title>
        <authorList>
            <person name="Kono N."/>
            <person name="Nakamura H."/>
            <person name="Ohtoshi R."/>
            <person name="Moran D.A.P."/>
            <person name="Shinohara A."/>
            <person name="Yoshida Y."/>
            <person name="Fujiwara M."/>
            <person name="Mori M."/>
            <person name="Tomita M."/>
            <person name="Arakawa K."/>
        </authorList>
    </citation>
    <scope>NUCLEOTIDE SEQUENCE [LARGE SCALE GENOMIC DNA]</scope>
</reference>
<keyword evidence="3" id="KW-1185">Reference proteome</keyword>
<dbReference type="EMBL" id="BGPR01004202">
    <property type="protein sequence ID" value="GBM97076.1"/>
    <property type="molecule type" value="Genomic_DNA"/>
</dbReference>
<dbReference type="AlphaFoldDB" id="A0A4Y2K688"/>